<keyword evidence="1" id="KW-0732">Signal</keyword>
<reference evidence="2" key="1">
    <citation type="submission" date="2023-06" db="EMBL/GenBank/DDBJ databases">
        <authorList>
            <consortium name="Lawrence Berkeley National Laboratory"/>
            <person name="Ahrendt S."/>
            <person name="Sahu N."/>
            <person name="Indic B."/>
            <person name="Wong-Bajracharya J."/>
            <person name="Merenyi Z."/>
            <person name="Ke H.-M."/>
            <person name="Monk M."/>
            <person name="Kocsube S."/>
            <person name="Drula E."/>
            <person name="Lipzen A."/>
            <person name="Balint B."/>
            <person name="Henrissat B."/>
            <person name="Andreopoulos B."/>
            <person name="Martin F.M."/>
            <person name="Harder C.B."/>
            <person name="Rigling D."/>
            <person name="Ford K.L."/>
            <person name="Foster G.D."/>
            <person name="Pangilinan J."/>
            <person name="Papanicolaou A."/>
            <person name="Barry K."/>
            <person name="LaButti K."/>
            <person name="Viragh M."/>
            <person name="Koriabine M."/>
            <person name="Yan M."/>
            <person name="Riley R."/>
            <person name="Champramary S."/>
            <person name="Plett K.L."/>
            <person name="Tsai I.J."/>
            <person name="Slot J."/>
            <person name="Sipos G."/>
            <person name="Plett J."/>
            <person name="Nagy L.G."/>
            <person name="Grigoriev I.V."/>
        </authorList>
    </citation>
    <scope>NUCLEOTIDE SEQUENCE</scope>
    <source>
        <strain evidence="2">ICMP 16352</strain>
    </source>
</reference>
<keyword evidence="3" id="KW-1185">Reference proteome</keyword>
<gene>
    <name evidence="2" type="ORF">IW261DRAFT_1406148</name>
</gene>
<protein>
    <submittedName>
        <fullName evidence="2">Uncharacterized protein</fullName>
    </submittedName>
</protein>
<evidence type="ECO:0000313" key="2">
    <source>
        <dbReference type="EMBL" id="KAK0470974.1"/>
    </source>
</evidence>
<dbReference type="Proteomes" id="UP001175227">
    <property type="component" value="Unassembled WGS sequence"/>
</dbReference>
<organism evidence="2 3">
    <name type="scientific">Armillaria novae-zelandiae</name>
    <dbReference type="NCBI Taxonomy" id="153914"/>
    <lineage>
        <taxon>Eukaryota</taxon>
        <taxon>Fungi</taxon>
        <taxon>Dikarya</taxon>
        <taxon>Basidiomycota</taxon>
        <taxon>Agaricomycotina</taxon>
        <taxon>Agaricomycetes</taxon>
        <taxon>Agaricomycetidae</taxon>
        <taxon>Agaricales</taxon>
        <taxon>Marasmiineae</taxon>
        <taxon>Physalacriaceae</taxon>
        <taxon>Armillaria</taxon>
    </lineage>
</organism>
<proteinExistence type="predicted"/>
<dbReference type="EMBL" id="JAUEPR010000056">
    <property type="protein sequence ID" value="KAK0470974.1"/>
    <property type="molecule type" value="Genomic_DNA"/>
</dbReference>
<feature type="signal peptide" evidence="1">
    <location>
        <begin position="1"/>
        <end position="18"/>
    </location>
</feature>
<evidence type="ECO:0000313" key="3">
    <source>
        <dbReference type="Proteomes" id="UP001175227"/>
    </source>
</evidence>
<evidence type="ECO:0000256" key="1">
    <source>
        <dbReference type="SAM" id="SignalP"/>
    </source>
</evidence>
<comment type="caution">
    <text evidence="2">The sequence shown here is derived from an EMBL/GenBank/DDBJ whole genome shotgun (WGS) entry which is preliminary data.</text>
</comment>
<name>A0AA39NSW0_9AGAR</name>
<feature type="chain" id="PRO_5041300823" evidence="1">
    <location>
        <begin position="19"/>
        <end position="194"/>
    </location>
</feature>
<dbReference type="Gene3D" id="2.60.120.260">
    <property type="entry name" value="Galactose-binding domain-like"/>
    <property type="match status" value="1"/>
</dbReference>
<sequence>MQLLAIFPFLLLSLVVSGELMNHTIDDTLGDELTGFKVQYSPAPRPDNATTPVWKNAQHCADCAIKPDSSTAMNGTWTGATYDPTLKNVTAELAFHGSAIYIYLIVSNDPQSTGLVSNVLCNFRMDGEIVGHYNHSTDGSFQFDYNASAYSNASLTDDDHTFLIEMTGEPLSYVIFDYALYTYLAPPYLHLSSC</sequence>
<dbReference type="AlphaFoldDB" id="A0AA39NSW0"/>
<accession>A0AA39NSW0</accession>